<sequence>MNIFSPVITLAGRRFTNSTTTFDVPLASASAPTPLKARPQSDILKDAAKRLKKSRLSFRP</sequence>
<evidence type="ECO:0000313" key="2">
    <source>
        <dbReference type="Proteomes" id="UP001060170"/>
    </source>
</evidence>
<protein>
    <submittedName>
        <fullName evidence="1">Uncharacterized protein</fullName>
    </submittedName>
</protein>
<reference evidence="2" key="2">
    <citation type="journal article" date="2018" name="Mol. Plant Microbe Interact.">
        <title>Genome sequence resources for the wheat stripe rust pathogen (Puccinia striiformis f. sp. tritici) and the barley stripe rust pathogen (Puccinia striiformis f. sp. hordei).</title>
        <authorList>
            <person name="Xia C."/>
            <person name="Wang M."/>
            <person name="Yin C."/>
            <person name="Cornejo O.E."/>
            <person name="Hulbert S.H."/>
            <person name="Chen X."/>
        </authorList>
    </citation>
    <scope>NUCLEOTIDE SEQUENCE [LARGE SCALE GENOMIC DNA]</scope>
    <source>
        <strain evidence="2">93-210</strain>
    </source>
</reference>
<accession>A0ACC0ENB6</accession>
<evidence type="ECO:0000313" key="1">
    <source>
        <dbReference type="EMBL" id="KAI7957124.1"/>
    </source>
</evidence>
<reference evidence="1 2" key="3">
    <citation type="journal article" date="2022" name="Microbiol. Spectr.">
        <title>Folding features and dynamics of 3D genome architecture in plant fungal pathogens.</title>
        <authorList>
            <person name="Xia C."/>
        </authorList>
    </citation>
    <scope>NUCLEOTIDE SEQUENCE [LARGE SCALE GENOMIC DNA]</scope>
    <source>
        <strain evidence="1 2">93-210</strain>
    </source>
</reference>
<keyword evidence="2" id="KW-1185">Reference proteome</keyword>
<reference evidence="2" key="1">
    <citation type="journal article" date="2018" name="BMC Genomics">
        <title>Genomic insights into host adaptation between the wheat stripe rust pathogen (Puccinia striiformis f. sp. tritici) and the barley stripe rust pathogen (Puccinia striiformis f. sp. hordei).</title>
        <authorList>
            <person name="Xia C."/>
            <person name="Wang M."/>
            <person name="Yin C."/>
            <person name="Cornejo O.E."/>
            <person name="Hulbert S.H."/>
            <person name="Chen X."/>
        </authorList>
    </citation>
    <scope>NUCLEOTIDE SEQUENCE [LARGE SCALE GENOMIC DNA]</scope>
    <source>
        <strain evidence="2">93-210</strain>
    </source>
</reference>
<comment type="caution">
    <text evidence="1">The sequence shown here is derived from an EMBL/GenBank/DDBJ whole genome shotgun (WGS) entry which is preliminary data.</text>
</comment>
<dbReference type="EMBL" id="CM045868">
    <property type="protein sequence ID" value="KAI7957124.1"/>
    <property type="molecule type" value="Genomic_DNA"/>
</dbReference>
<proteinExistence type="predicted"/>
<dbReference type="Proteomes" id="UP001060170">
    <property type="component" value="Chromosome 4"/>
</dbReference>
<organism evidence="1 2">
    <name type="scientific">Puccinia striiformis f. sp. tritici</name>
    <dbReference type="NCBI Taxonomy" id="168172"/>
    <lineage>
        <taxon>Eukaryota</taxon>
        <taxon>Fungi</taxon>
        <taxon>Dikarya</taxon>
        <taxon>Basidiomycota</taxon>
        <taxon>Pucciniomycotina</taxon>
        <taxon>Pucciniomycetes</taxon>
        <taxon>Pucciniales</taxon>
        <taxon>Pucciniaceae</taxon>
        <taxon>Puccinia</taxon>
    </lineage>
</organism>
<gene>
    <name evidence="1" type="ORF">MJO28_004219</name>
</gene>
<name>A0ACC0ENB6_9BASI</name>